<dbReference type="GeneID" id="98119142"/>
<accession>A0ABR4MGM2</accession>
<dbReference type="InterPro" id="IPR057670">
    <property type="entry name" value="SH3_retrovirus"/>
</dbReference>
<sequence length="1003" mass="113232">MKHAKAEYLSKIKTFNFRPRETMKQLLERYIVLINEAAALGVHIDEESKVEYMRTVVLGKYPEPNLGHHSNQCTKPRDGEKINAKVNEKRIANQQRNKNDGDSLNVNFISEEASLGMLTTPNRDDHYITAACLAIDDADSNTNSNDYRCLMWLANTGATTHAISRMEDFVRGSIINCSTSVMTGNGRTVAYKKGTVIIRMPESNMKVTLHDVLLIPKLTINIFSLQRWYNAGGIISGQKIIVRKRIAAVVDKKFNFHPRNISNTQFPTQGPAKEEEIVAKIDSEDNSSSQNALQQDPPSSHTTGQLTRTMHNRCGHVNDASLAKTIENTRGSLIDKPKFVKPWACETCLKAKAVRFSPRDKRPSVHAIMDCVHIDVADVGWTSSKDCKYFVVLTDEFTRFRVAAPIPKVTKKAGDIIIEKLKTWSNQTGRKPVKLMLDNGTNVNIQKVKSWGAQNGITVVTSPPYVPAQNGVAERSVKEILTKLRIAVTDGVPEDCWDQSLNIIVEKINTVVPQDQETSATRRWDIEIARLAGRQPPPSPSIAHWRTLGSKCYITLPENEVANLHLSKIAPKAVEGILIGHEGTHNYIVYAKDNGKIYRTPHIRIIEKAPYDEPTLVSRPLGTLRPTNDKVKANLSNASTGHRNAIFSDTQGYRDETQVHKAYNNKSPDPLTENDETVFALSSFSEPSSPKQPLAMSNKWREAMGKEIETMLAYDVFEFVDKPIDKKTIRLRWVFRIKTDGRYKARLVARGDMQREGIDYAETFASTSHSDSWRILMATAVMKGRVLRQFDIKAAYLHGIIQENVYLTVPRELDDYFARNPHIAEHLGYRTGCVSYDGNRALYRAWKDQMQAALDFQEDLRHIDAARSKLNSLKQRGDAYGAYVQDFSNLLLEARGQEWPEEININAFRKGLDRKILNHTLAMAPGKTLQEEIKTYRQVYTNLQRNHNLDKFDAGSSGSIENRQDHVQYGEPMDIDSNFMRPTPAPRPSRQQNLGPGLPDDHC</sequence>
<protein>
    <submittedName>
        <fullName evidence="10">Retrovirus-related Pol polyprotein from transposon TNT 1-94</fullName>
    </submittedName>
</protein>
<feature type="region of interest" description="Disordered" evidence="8">
    <location>
        <begin position="972"/>
        <end position="1003"/>
    </location>
</feature>
<evidence type="ECO:0000256" key="1">
    <source>
        <dbReference type="ARBA" id="ARBA00022578"/>
    </source>
</evidence>
<comment type="catalytic activity">
    <reaction evidence="6">
        <text>DNA(n) + a 2'-deoxyribonucleoside 5'-triphosphate = DNA(n+1) + diphosphate</text>
        <dbReference type="Rhea" id="RHEA:22508"/>
        <dbReference type="Rhea" id="RHEA-COMP:17339"/>
        <dbReference type="Rhea" id="RHEA-COMP:17340"/>
        <dbReference type="ChEBI" id="CHEBI:33019"/>
        <dbReference type="ChEBI" id="CHEBI:61560"/>
        <dbReference type="ChEBI" id="CHEBI:173112"/>
        <dbReference type="EC" id="2.7.7.49"/>
    </reaction>
</comment>
<evidence type="ECO:0000256" key="6">
    <source>
        <dbReference type="ARBA" id="ARBA00048173"/>
    </source>
</evidence>
<evidence type="ECO:0000256" key="2">
    <source>
        <dbReference type="ARBA" id="ARBA00022670"/>
    </source>
</evidence>
<evidence type="ECO:0000256" key="7">
    <source>
        <dbReference type="ARBA" id="ARBA00049244"/>
    </source>
</evidence>
<dbReference type="Pfam" id="PF25597">
    <property type="entry name" value="SH3_retrovirus"/>
    <property type="match status" value="1"/>
</dbReference>
<dbReference type="PANTHER" id="PTHR42648:SF18">
    <property type="entry name" value="RETROTRANSPOSON, UNCLASSIFIED-LIKE PROTEIN"/>
    <property type="match status" value="1"/>
</dbReference>
<dbReference type="PANTHER" id="PTHR42648">
    <property type="entry name" value="TRANSPOSASE, PUTATIVE-RELATED"/>
    <property type="match status" value="1"/>
</dbReference>
<feature type="compositionally biased region" description="Polar residues" evidence="8">
    <location>
        <begin position="286"/>
        <end position="306"/>
    </location>
</feature>
<dbReference type="InterPro" id="IPR036397">
    <property type="entry name" value="RNaseH_sf"/>
</dbReference>
<dbReference type="Pfam" id="PF07727">
    <property type="entry name" value="RVT_2"/>
    <property type="match status" value="1"/>
</dbReference>
<feature type="domain" description="Integrase catalytic" evidence="9">
    <location>
        <begin position="359"/>
        <end position="544"/>
    </location>
</feature>
<evidence type="ECO:0000313" key="10">
    <source>
        <dbReference type="EMBL" id="KAL2887409.1"/>
    </source>
</evidence>
<evidence type="ECO:0000259" key="9">
    <source>
        <dbReference type="PROSITE" id="PS50994"/>
    </source>
</evidence>
<comment type="caution">
    <text evidence="10">The sequence shown here is derived from an EMBL/GenBank/DDBJ whole genome shotgun (WGS) entry which is preliminary data.</text>
</comment>
<proteinExistence type="predicted"/>
<evidence type="ECO:0000256" key="5">
    <source>
        <dbReference type="ARBA" id="ARBA00022884"/>
    </source>
</evidence>
<keyword evidence="2" id="KW-0645">Protease</keyword>
<organism evidence="10 11">
    <name type="scientific">Ceratocystis lukuohia</name>
    <dbReference type="NCBI Taxonomy" id="2019550"/>
    <lineage>
        <taxon>Eukaryota</taxon>
        <taxon>Fungi</taxon>
        <taxon>Dikarya</taxon>
        <taxon>Ascomycota</taxon>
        <taxon>Pezizomycotina</taxon>
        <taxon>Sordariomycetes</taxon>
        <taxon>Hypocreomycetidae</taxon>
        <taxon>Microascales</taxon>
        <taxon>Ceratocystidaceae</taxon>
        <taxon>Ceratocystis</taxon>
    </lineage>
</organism>
<comment type="catalytic activity">
    <reaction evidence="7">
        <text>DNA(n) + a 2'-deoxyribonucleoside 5'-triphosphate = DNA(n+1) + diphosphate</text>
        <dbReference type="Rhea" id="RHEA:22508"/>
        <dbReference type="Rhea" id="RHEA-COMP:17339"/>
        <dbReference type="Rhea" id="RHEA-COMP:17340"/>
        <dbReference type="ChEBI" id="CHEBI:33019"/>
        <dbReference type="ChEBI" id="CHEBI:61560"/>
        <dbReference type="ChEBI" id="CHEBI:173112"/>
        <dbReference type="EC" id="2.7.7.7"/>
    </reaction>
</comment>
<feature type="region of interest" description="Disordered" evidence="8">
    <location>
        <begin position="282"/>
        <end position="306"/>
    </location>
</feature>
<evidence type="ECO:0000256" key="3">
    <source>
        <dbReference type="ARBA" id="ARBA00022723"/>
    </source>
</evidence>
<dbReference type="PROSITE" id="PS50994">
    <property type="entry name" value="INTEGRASE"/>
    <property type="match status" value="1"/>
</dbReference>
<dbReference type="Pfam" id="PF22936">
    <property type="entry name" value="Pol_BBD"/>
    <property type="match status" value="1"/>
</dbReference>
<dbReference type="InterPro" id="IPR012337">
    <property type="entry name" value="RNaseH-like_sf"/>
</dbReference>
<keyword evidence="11" id="KW-1185">Reference proteome</keyword>
<evidence type="ECO:0000256" key="8">
    <source>
        <dbReference type="SAM" id="MobiDB-lite"/>
    </source>
</evidence>
<evidence type="ECO:0000256" key="4">
    <source>
        <dbReference type="ARBA" id="ARBA00022801"/>
    </source>
</evidence>
<gene>
    <name evidence="10" type="ORF">HOO65_050530</name>
</gene>
<dbReference type="RefSeq" id="XP_070858589.1">
    <property type="nucleotide sequence ID" value="XM_071003117.1"/>
</dbReference>
<keyword evidence="4" id="KW-0378">Hydrolase</keyword>
<keyword evidence="1" id="KW-0815">Transposition</keyword>
<dbReference type="InterPro" id="IPR013103">
    <property type="entry name" value="RVT_2"/>
</dbReference>
<dbReference type="Proteomes" id="UP001610728">
    <property type="component" value="Unassembled WGS sequence"/>
</dbReference>
<dbReference type="EMBL" id="JABSNW010000005">
    <property type="protein sequence ID" value="KAL2887409.1"/>
    <property type="molecule type" value="Genomic_DNA"/>
</dbReference>
<dbReference type="InterPro" id="IPR039537">
    <property type="entry name" value="Retrotran_Ty1/copia-like"/>
</dbReference>
<name>A0ABR4MGM2_9PEZI</name>
<dbReference type="InterPro" id="IPR001584">
    <property type="entry name" value="Integrase_cat-core"/>
</dbReference>
<dbReference type="Gene3D" id="3.30.420.10">
    <property type="entry name" value="Ribonuclease H-like superfamily/Ribonuclease H"/>
    <property type="match status" value="1"/>
</dbReference>
<keyword evidence="3" id="KW-0479">Metal-binding</keyword>
<keyword evidence="5" id="KW-0694">RNA-binding</keyword>
<dbReference type="InterPro" id="IPR054722">
    <property type="entry name" value="PolX-like_BBD"/>
</dbReference>
<dbReference type="SUPFAM" id="SSF53098">
    <property type="entry name" value="Ribonuclease H-like"/>
    <property type="match status" value="1"/>
</dbReference>
<reference evidence="10 11" key="1">
    <citation type="submission" date="2020-05" db="EMBL/GenBank/DDBJ databases">
        <title>Ceratocystis lukuohia genome.</title>
        <authorList>
            <person name="Harrington T.C."/>
            <person name="Kim K."/>
            <person name="Mayers C.G."/>
        </authorList>
    </citation>
    <scope>NUCLEOTIDE SEQUENCE [LARGE SCALE GENOMIC DNA]</scope>
    <source>
        <strain evidence="10 11">C4212</strain>
    </source>
</reference>
<evidence type="ECO:0000313" key="11">
    <source>
        <dbReference type="Proteomes" id="UP001610728"/>
    </source>
</evidence>